<sequence length="397" mass="44359">MTTVTTRTQVVVIGAGPAGLSTANLLRQRGVDCVVLEARSREFIERHPRAGFLEEWAVRELERYGLAGRLLRQAGRHGSFEFRFDARRHHIHYAQLTGQHHFVYPQQELVTDLVAHYADVLGGDIRFEVDDVRLHDLTTDRPFVTYTDPDTGRLHRVECAYIAGCDGARGVCRRHIPAQESVFASRDYGIGWLALLVEAPPSAEGVVFGIHPRGFAAHMARTPRITRFYLQCPSGDDAANWSHERVWRELHTRLAVPGAPITEGRIVERQVLDMHNYVVEPMSYGRLHLAGDSAHLVAPIGAKGMNLALHDAFALSSALTARLRDGDGAGLAGYSARCLRRVWQYQEFSQWFADVLHGATDPDPFQARIAEARLRRLLDSPAAATAFCELYIGRLAR</sequence>
<dbReference type="SUPFAM" id="SSF54373">
    <property type="entry name" value="FAD-linked reductases, C-terminal domain"/>
    <property type="match status" value="1"/>
</dbReference>
<accession>A0ABT5ZMZ5</accession>
<dbReference type="PRINTS" id="PR00420">
    <property type="entry name" value="RNGMNOXGNASE"/>
</dbReference>
<dbReference type="InterPro" id="IPR036188">
    <property type="entry name" value="FAD/NAD-bd_sf"/>
</dbReference>
<comment type="caution">
    <text evidence="3">The sequence shown here is derived from an EMBL/GenBank/DDBJ whole genome shotgun (WGS) entry which is preliminary data.</text>
</comment>
<evidence type="ECO:0000313" key="4">
    <source>
        <dbReference type="Proteomes" id="UP001216579"/>
    </source>
</evidence>
<organism evidence="3 4">
    <name type="scientific">Streptomyces silvisoli</name>
    <dbReference type="NCBI Taxonomy" id="3034235"/>
    <lineage>
        <taxon>Bacteria</taxon>
        <taxon>Bacillati</taxon>
        <taxon>Actinomycetota</taxon>
        <taxon>Actinomycetes</taxon>
        <taxon>Kitasatosporales</taxon>
        <taxon>Streptomycetaceae</taxon>
        <taxon>Streptomyces</taxon>
    </lineage>
</organism>
<dbReference type="Gene3D" id="3.50.50.60">
    <property type="entry name" value="FAD/NAD(P)-binding domain"/>
    <property type="match status" value="1"/>
</dbReference>
<dbReference type="RefSeq" id="WP_276094431.1">
    <property type="nucleotide sequence ID" value="NZ_JARJBC010000010.1"/>
</dbReference>
<evidence type="ECO:0000259" key="2">
    <source>
        <dbReference type="Pfam" id="PF01494"/>
    </source>
</evidence>
<name>A0ABT5ZMZ5_9ACTN</name>
<dbReference type="InterPro" id="IPR002938">
    <property type="entry name" value="FAD-bd"/>
</dbReference>
<gene>
    <name evidence="3" type="ORF">P3G67_18545</name>
</gene>
<feature type="domain" description="FAD-binding" evidence="2">
    <location>
        <begin position="7"/>
        <end position="348"/>
    </location>
</feature>
<keyword evidence="4" id="KW-1185">Reference proteome</keyword>
<protein>
    <submittedName>
        <fullName evidence="3">4-hydroxybenzoate 3-monooxygenase</fullName>
    </submittedName>
</protein>
<dbReference type="NCBIfam" id="NF006091">
    <property type="entry name" value="PRK08243.1"/>
    <property type="match status" value="1"/>
</dbReference>
<dbReference type="EMBL" id="JARJBC010000010">
    <property type="protein sequence ID" value="MDF3291198.1"/>
    <property type="molecule type" value="Genomic_DNA"/>
</dbReference>
<evidence type="ECO:0000313" key="3">
    <source>
        <dbReference type="EMBL" id="MDF3291198.1"/>
    </source>
</evidence>
<keyword evidence="1" id="KW-0560">Oxidoreductase</keyword>
<dbReference type="SUPFAM" id="SSF51905">
    <property type="entry name" value="FAD/NAD(P)-binding domain"/>
    <property type="match status" value="1"/>
</dbReference>
<reference evidence="3 4" key="1">
    <citation type="submission" date="2023-03" db="EMBL/GenBank/DDBJ databases">
        <title>Draft genome sequence of Streptomyces sp. RB6PN23 isolated from peat swamp forest in Thailand.</title>
        <authorList>
            <person name="Klaysubun C."/>
            <person name="Duangmal K."/>
        </authorList>
    </citation>
    <scope>NUCLEOTIDE SEQUENCE [LARGE SCALE GENOMIC DNA]</scope>
    <source>
        <strain evidence="3 4">RB6PN23</strain>
    </source>
</reference>
<dbReference type="Gene3D" id="3.30.9.10">
    <property type="entry name" value="D-Amino Acid Oxidase, subunit A, domain 2"/>
    <property type="match status" value="1"/>
</dbReference>
<proteinExistence type="predicted"/>
<dbReference type="Proteomes" id="UP001216579">
    <property type="component" value="Unassembled WGS sequence"/>
</dbReference>
<dbReference type="InterPro" id="IPR050631">
    <property type="entry name" value="PheA/TfdB_FAD_monoxygenase"/>
</dbReference>
<dbReference type="Pfam" id="PF01494">
    <property type="entry name" value="FAD_binding_3"/>
    <property type="match status" value="1"/>
</dbReference>
<evidence type="ECO:0000256" key="1">
    <source>
        <dbReference type="ARBA" id="ARBA00023002"/>
    </source>
</evidence>
<dbReference type="PANTHER" id="PTHR43476:SF5">
    <property type="entry name" value="FAD-DEPENDENT MONOOXYGENASE"/>
    <property type="match status" value="1"/>
</dbReference>
<dbReference type="PANTHER" id="PTHR43476">
    <property type="entry name" value="3-(3-HYDROXY-PHENYL)PROPIONATE/3-HYDROXYCINNAMIC ACID HYDROXYLASE"/>
    <property type="match status" value="1"/>
</dbReference>